<keyword evidence="2" id="KW-1185">Reference proteome</keyword>
<proteinExistence type="predicted"/>
<name>A0A5E4Q7C9_9NEOP</name>
<dbReference type="AlphaFoldDB" id="A0A5E4Q7C9"/>
<protein>
    <submittedName>
        <fullName evidence="1">Uncharacterized protein</fullName>
    </submittedName>
</protein>
<organism evidence="1 2">
    <name type="scientific">Leptidea sinapis</name>
    <dbReference type="NCBI Taxonomy" id="189913"/>
    <lineage>
        <taxon>Eukaryota</taxon>
        <taxon>Metazoa</taxon>
        <taxon>Ecdysozoa</taxon>
        <taxon>Arthropoda</taxon>
        <taxon>Hexapoda</taxon>
        <taxon>Insecta</taxon>
        <taxon>Pterygota</taxon>
        <taxon>Neoptera</taxon>
        <taxon>Endopterygota</taxon>
        <taxon>Lepidoptera</taxon>
        <taxon>Glossata</taxon>
        <taxon>Ditrysia</taxon>
        <taxon>Papilionoidea</taxon>
        <taxon>Pieridae</taxon>
        <taxon>Dismorphiinae</taxon>
        <taxon>Leptidea</taxon>
    </lineage>
</organism>
<dbReference type="Proteomes" id="UP000324832">
    <property type="component" value="Unassembled WGS sequence"/>
</dbReference>
<evidence type="ECO:0000313" key="1">
    <source>
        <dbReference type="EMBL" id="VVC93476.1"/>
    </source>
</evidence>
<reference evidence="1 2" key="1">
    <citation type="submission" date="2017-07" db="EMBL/GenBank/DDBJ databases">
        <authorList>
            <person name="Talla V."/>
            <person name="Backstrom N."/>
        </authorList>
    </citation>
    <scope>NUCLEOTIDE SEQUENCE [LARGE SCALE GENOMIC DNA]</scope>
</reference>
<feature type="non-terminal residue" evidence="1">
    <location>
        <position position="75"/>
    </location>
</feature>
<gene>
    <name evidence="1" type="ORF">LSINAPIS_LOCUS5653</name>
</gene>
<sequence length="75" mass="8592">MATKAKVMERYKDAVKRKCSYIAIARIRTGDGMDETAVAELTHLEWRIVFLMGGISCYRAGRLRIACYPCMYLPK</sequence>
<evidence type="ECO:0000313" key="2">
    <source>
        <dbReference type="Proteomes" id="UP000324832"/>
    </source>
</evidence>
<dbReference type="EMBL" id="FZQP02001665">
    <property type="protein sequence ID" value="VVC93476.1"/>
    <property type="molecule type" value="Genomic_DNA"/>
</dbReference>
<accession>A0A5E4Q7C9</accession>